<protein>
    <submittedName>
        <fullName evidence="1">Uncharacterized protein</fullName>
    </submittedName>
</protein>
<proteinExistence type="predicted"/>
<keyword evidence="2" id="KW-1185">Reference proteome</keyword>
<evidence type="ECO:0000313" key="1">
    <source>
        <dbReference type="EMBL" id="AEK10114.1"/>
    </source>
</evidence>
<evidence type="ECO:0000313" key="2">
    <source>
        <dbReference type="Proteomes" id="UP000008417"/>
    </source>
</evidence>
<name>G1D5R4_9CAUD</name>
<accession>G1D5R4</accession>
<reference evidence="1 2" key="1">
    <citation type="journal article" date="2011" name="PLoS ONE">
        <title>Cluster K Mycobacteriophages: Insights into the Evolutionary Origins of Mycobacteriophage TM4.</title>
        <authorList>
            <person name="Pope W.H."/>
            <person name="Ferreira C.M."/>
            <person name="Jacobs-Sera D."/>
            <person name="Benjamin R.C."/>
            <person name="Davis A.J."/>
            <person name="Dejong R.J."/>
            <person name="Elgin S.C."/>
            <person name="Guilfoile F.R."/>
            <person name="Forsyth M.H."/>
            <person name="Harris A.D."/>
            <person name="Harvey S.E."/>
            <person name="Hughes L.E."/>
            <person name="Hynes P.M."/>
            <person name="Jackson A.S."/>
            <person name="Jalal M.D."/>
            <person name="Macmurray E.A."/>
            <person name="Manley C.M."/>
            <person name="McDonough M.J."/>
            <person name="Mosier J.L."/>
            <person name="Osterbann L.J."/>
            <person name="Rabinowitz H.S."/>
            <person name="Rhyan C.N."/>
            <person name="Russell D.A."/>
            <person name="Saha M.S."/>
            <person name="Shaffer C.D."/>
            <person name="Simon S.E."/>
            <person name="Sims E.F."/>
            <person name="Tovar I.G."/>
            <person name="Weisser E.G."/>
            <person name="Wertz J.T."/>
            <person name="Weston-Hafer K.A."/>
            <person name="Williamson K.E."/>
            <person name="Zhang B."/>
            <person name="Cresawn S.G."/>
            <person name="Jain P."/>
            <person name="Piuri M."/>
            <person name="Jacobs W.R.Jr."/>
            <person name="Hendrix R.W."/>
            <person name="Hatfull G.F."/>
        </authorList>
    </citation>
    <scope>NUCLEOTIDE SEQUENCE [LARGE SCALE GENOMIC DNA]</scope>
    <source>
        <strain evidence="1">SirDuracell</strain>
    </source>
</reference>
<dbReference type="RefSeq" id="YP_009607979.1">
    <property type="nucleotide sequence ID" value="NC_041987.1"/>
</dbReference>
<organism evidence="1 2">
    <name type="scientific">Mycobacterium phage SirDuracell</name>
    <dbReference type="NCBI Taxonomy" id="1034116"/>
    <lineage>
        <taxon>Viruses</taxon>
        <taxon>Duplodnaviria</taxon>
        <taxon>Heunggongvirae</taxon>
        <taxon>Uroviricota</taxon>
        <taxon>Caudoviricetes</taxon>
        <taxon>Kostyavirus</taxon>
        <taxon>Kostyavirus sirduracell</taxon>
    </lineage>
</organism>
<sequence length="101" mass="11092">MRANIHNAVPTEVLRLENGTVCLTLKEPEGGEVNIFLGKDFTLWDEIVAKMEQFRGAQEVEAAAKTAAVLSRVYGYVKRSADFSPTSKHVMAIIENAGVLK</sequence>
<dbReference type="GeneID" id="40083996"/>
<dbReference type="Proteomes" id="UP000008417">
    <property type="component" value="Segment"/>
</dbReference>
<dbReference type="EMBL" id="JF937106">
    <property type="protein sequence ID" value="AEK10114.1"/>
    <property type="molecule type" value="Genomic_DNA"/>
</dbReference>
<gene>
    <name evidence="1" type="primary">49</name>
    <name evidence="1" type="ORF">PBI_SIRDURACELL_49</name>
</gene>
<dbReference type="KEGG" id="vg:40083996"/>